<reference evidence="2 3" key="1">
    <citation type="submission" date="2020-08" db="EMBL/GenBank/DDBJ databases">
        <title>Genomic Encyclopedia of Type Strains, Phase IV (KMG-IV): sequencing the most valuable type-strain genomes for metagenomic binning, comparative biology and taxonomic classification.</title>
        <authorList>
            <person name="Goeker M."/>
        </authorList>
    </citation>
    <scope>NUCLEOTIDE SEQUENCE [LARGE SCALE GENOMIC DNA]</scope>
    <source>
        <strain evidence="2 3">DSM 29853</strain>
    </source>
</reference>
<dbReference type="Proteomes" id="UP000528286">
    <property type="component" value="Unassembled WGS sequence"/>
</dbReference>
<accession>A0A7W6J1R9</accession>
<evidence type="ECO:0000313" key="2">
    <source>
        <dbReference type="EMBL" id="MBB4063184.1"/>
    </source>
</evidence>
<dbReference type="AlphaFoldDB" id="A0A7W6J1R9"/>
<keyword evidence="3" id="KW-1185">Reference proteome</keyword>
<dbReference type="EMBL" id="JACIEZ010000001">
    <property type="protein sequence ID" value="MBB4063184.1"/>
    <property type="molecule type" value="Genomic_DNA"/>
</dbReference>
<proteinExistence type="predicted"/>
<evidence type="ECO:0000313" key="3">
    <source>
        <dbReference type="Proteomes" id="UP000528286"/>
    </source>
</evidence>
<name>A0A7W6J1R9_9HYPH</name>
<dbReference type="RefSeq" id="WP_183364388.1">
    <property type="nucleotide sequence ID" value="NZ_JACIEZ010000001.1"/>
</dbReference>
<feature type="chain" id="PRO_5030925642" evidence="1">
    <location>
        <begin position="24"/>
        <end position="111"/>
    </location>
</feature>
<gene>
    <name evidence="2" type="ORF">GGR23_000345</name>
</gene>
<protein>
    <submittedName>
        <fullName evidence="2">Uncharacterized protein</fullName>
    </submittedName>
</protein>
<keyword evidence="1" id="KW-0732">Signal</keyword>
<sequence length="111" mass="11321">MRILLKLAFVACAGVLATGCESAGPGNPQPTVSSSAPIMDETVPPVARSACLGAVSRQTSNPDVAIGSMMYSEANSQITVTVGPARAPWRCLVSNTGVVQEVMSLSDEGAL</sequence>
<comment type="caution">
    <text evidence="2">The sequence shown here is derived from an EMBL/GenBank/DDBJ whole genome shotgun (WGS) entry which is preliminary data.</text>
</comment>
<dbReference type="PROSITE" id="PS51257">
    <property type="entry name" value="PROKAR_LIPOPROTEIN"/>
    <property type="match status" value="1"/>
</dbReference>
<feature type="signal peptide" evidence="1">
    <location>
        <begin position="1"/>
        <end position="23"/>
    </location>
</feature>
<evidence type="ECO:0000256" key="1">
    <source>
        <dbReference type="SAM" id="SignalP"/>
    </source>
</evidence>
<organism evidence="2 3">
    <name type="scientific">Gellertiella hungarica</name>
    <dbReference type="NCBI Taxonomy" id="1572859"/>
    <lineage>
        <taxon>Bacteria</taxon>
        <taxon>Pseudomonadati</taxon>
        <taxon>Pseudomonadota</taxon>
        <taxon>Alphaproteobacteria</taxon>
        <taxon>Hyphomicrobiales</taxon>
        <taxon>Rhizobiaceae</taxon>
        <taxon>Gellertiella</taxon>
    </lineage>
</organism>